<dbReference type="Proteomes" id="UP000035760">
    <property type="component" value="Unassembled WGS sequence"/>
</dbReference>
<evidence type="ECO:0000313" key="1">
    <source>
        <dbReference type="EMBL" id="CDI03836.1"/>
    </source>
</evidence>
<reference evidence="1" key="1">
    <citation type="submission" date="2013-07" db="EMBL/GenBank/DDBJ databases">
        <authorList>
            <person name="McIlroy S."/>
        </authorList>
    </citation>
    <scope>NUCLEOTIDE SEQUENCE [LARGE SCALE GENOMIC DNA]</scope>
    <source>
        <strain evidence="1">Run_A_D11</strain>
    </source>
</reference>
<dbReference type="AlphaFoldDB" id="W6M7B3"/>
<dbReference type="OrthoDB" id="5795260at2"/>
<sequence>MAQTLTPDSLKRTSHAFMGTYGTSEQNQALGFTPGFRDEETGAVYISCWSDGTPAPCHALDGLPDHLILARGPSGRVAAVKASVIAGFVRWGLFYTREQAAHCLD</sequence>
<accession>W6M7B3</accession>
<dbReference type="STRING" id="1400863.BN873_660070"/>
<evidence type="ECO:0000313" key="2">
    <source>
        <dbReference type="Proteomes" id="UP000035760"/>
    </source>
</evidence>
<dbReference type="RefSeq" id="WP_048675055.1">
    <property type="nucleotide sequence ID" value="NZ_CBTJ020000076.1"/>
</dbReference>
<protein>
    <submittedName>
        <fullName evidence="1">Uncharacterized protein</fullName>
    </submittedName>
</protein>
<organism evidence="1 2">
    <name type="scientific">Candidatus Competibacter denitrificans Run_A_D11</name>
    <dbReference type="NCBI Taxonomy" id="1400863"/>
    <lineage>
        <taxon>Bacteria</taxon>
        <taxon>Pseudomonadati</taxon>
        <taxon>Pseudomonadota</taxon>
        <taxon>Gammaproteobacteria</taxon>
        <taxon>Candidatus Competibacteraceae</taxon>
        <taxon>Candidatus Competibacter</taxon>
    </lineage>
</organism>
<comment type="caution">
    <text evidence="1">The sequence shown here is derived from an EMBL/GenBank/DDBJ whole genome shotgun (WGS) entry which is preliminary data.</text>
</comment>
<reference evidence="1" key="2">
    <citation type="submission" date="2014-03" db="EMBL/GenBank/DDBJ databases">
        <title>Candidatus Competibacter-lineage genomes retrieved from metagenomes reveal functional metabolic diversity.</title>
        <authorList>
            <person name="McIlroy S.J."/>
            <person name="Albertsen M."/>
            <person name="Andresen E.K."/>
            <person name="Saunders A.M."/>
            <person name="Kristiansen R."/>
            <person name="Stokholm-Bjerregaard M."/>
            <person name="Nielsen K.L."/>
            <person name="Nielsen P.H."/>
        </authorList>
    </citation>
    <scope>NUCLEOTIDE SEQUENCE</scope>
    <source>
        <strain evidence="1">Run_A_D11</strain>
    </source>
</reference>
<name>W6M7B3_9GAMM</name>
<proteinExistence type="predicted"/>
<gene>
    <name evidence="1" type="ORF">BN873_660070</name>
</gene>
<dbReference type="EMBL" id="CBTJ020000076">
    <property type="protein sequence ID" value="CDI03836.1"/>
    <property type="molecule type" value="Genomic_DNA"/>
</dbReference>
<keyword evidence="2" id="KW-1185">Reference proteome</keyword>